<dbReference type="Proteomes" id="UP000762676">
    <property type="component" value="Unassembled WGS sequence"/>
</dbReference>
<dbReference type="AlphaFoldDB" id="A0AAV4JJ67"/>
<keyword evidence="1" id="KW-1133">Transmembrane helix</keyword>
<comment type="caution">
    <text evidence="2">The sequence shown here is derived from an EMBL/GenBank/DDBJ whole genome shotgun (WGS) entry which is preliminary data.</text>
</comment>
<reference evidence="2 3" key="1">
    <citation type="journal article" date="2021" name="Elife">
        <title>Chloroplast acquisition without the gene transfer in kleptoplastic sea slugs, Plakobranchus ocellatus.</title>
        <authorList>
            <person name="Maeda T."/>
            <person name="Takahashi S."/>
            <person name="Yoshida T."/>
            <person name="Shimamura S."/>
            <person name="Takaki Y."/>
            <person name="Nagai Y."/>
            <person name="Toyoda A."/>
            <person name="Suzuki Y."/>
            <person name="Arimoto A."/>
            <person name="Ishii H."/>
            <person name="Satoh N."/>
            <person name="Nishiyama T."/>
            <person name="Hasebe M."/>
            <person name="Maruyama T."/>
            <person name="Minagawa J."/>
            <person name="Obokata J."/>
            <person name="Shigenobu S."/>
        </authorList>
    </citation>
    <scope>NUCLEOTIDE SEQUENCE [LARGE SCALE GENOMIC DNA]</scope>
</reference>
<evidence type="ECO:0000256" key="1">
    <source>
        <dbReference type="SAM" id="Phobius"/>
    </source>
</evidence>
<dbReference type="InterPro" id="IPR004245">
    <property type="entry name" value="DUF229"/>
</dbReference>
<sequence length="336" mass="39009">MSSLVWDVLYPSSKIRAVMAVSLVWIIITSIFYKRNAYQSVLINSWGGPSSASNIKVQNPGRSEDNSLNWVDFTAPIGNNRTPSKDDQVKNCVIPQLLENDPVMMKFYKKLAPPKCTDEEWLYVENGTVRFSKSAILKHKRLTCDYYPLIRDGDFAIKYGAPVKNIADGHKMTSDFFKGVCRSLATNETNLSIYSGIHYSEDRAKRKKYEGATTLDKFPFFWHDARKRGYLTSWCNAVSGPFNWRMLGFNEAPTDFYTRPYYMAVKKDLKSKVAHCIRARTESRVWLDYFKDIFLMYPKQRKFLFHFSADFSHDDNNPMTIVRFRFCNCCSCCFVF</sequence>
<protein>
    <submittedName>
        <fullName evidence="2">DUF229 domain containing protein</fullName>
    </submittedName>
</protein>
<dbReference type="PANTHER" id="PTHR10974">
    <property type="entry name" value="FI08016P-RELATED"/>
    <property type="match status" value="1"/>
</dbReference>
<dbReference type="GO" id="GO:0005615">
    <property type="term" value="C:extracellular space"/>
    <property type="evidence" value="ECO:0007669"/>
    <property type="project" value="TreeGrafter"/>
</dbReference>
<evidence type="ECO:0000313" key="2">
    <source>
        <dbReference type="EMBL" id="GFS22729.1"/>
    </source>
</evidence>
<dbReference type="PANTHER" id="PTHR10974:SF1">
    <property type="entry name" value="FI08016P-RELATED"/>
    <property type="match status" value="1"/>
</dbReference>
<dbReference type="EMBL" id="BMAT01010226">
    <property type="protein sequence ID" value="GFS22729.1"/>
    <property type="molecule type" value="Genomic_DNA"/>
</dbReference>
<gene>
    <name evidence="2" type="ORF">ElyMa_005115800</name>
</gene>
<evidence type="ECO:0000313" key="3">
    <source>
        <dbReference type="Proteomes" id="UP000762676"/>
    </source>
</evidence>
<feature type="transmembrane region" description="Helical" evidence="1">
    <location>
        <begin position="15"/>
        <end position="33"/>
    </location>
</feature>
<keyword evidence="1" id="KW-0812">Transmembrane</keyword>
<keyword evidence="3" id="KW-1185">Reference proteome</keyword>
<proteinExistence type="predicted"/>
<dbReference type="Pfam" id="PF02995">
    <property type="entry name" value="DUF229"/>
    <property type="match status" value="1"/>
</dbReference>
<name>A0AAV4JJ67_9GAST</name>
<accession>A0AAV4JJ67</accession>
<organism evidence="2 3">
    <name type="scientific">Elysia marginata</name>
    <dbReference type="NCBI Taxonomy" id="1093978"/>
    <lineage>
        <taxon>Eukaryota</taxon>
        <taxon>Metazoa</taxon>
        <taxon>Spiralia</taxon>
        <taxon>Lophotrochozoa</taxon>
        <taxon>Mollusca</taxon>
        <taxon>Gastropoda</taxon>
        <taxon>Heterobranchia</taxon>
        <taxon>Euthyneura</taxon>
        <taxon>Panpulmonata</taxon>
        <taxon>Sacoglossa</taxon>
        <taxon>Placobranchoidea</taxon>
        <taxon>Plakobranchidae</taxon>
        <taxon>Elysia</taxon>
    </lineage>
</organism>
<keyword evidence="1" id="KW-0472">Membrane</keyword>